<name>A0A2T5BEA2_MYCDI</name>
<gene>
    <name evidence="2" type="ORF">C7449_102187</name>
</gene>
<comment type="caution">
    <text evidence="2">The sequence shown here is derived from an EMBL/GenBank/DDBJ whole genome shotgun (WGS) entry which is preliminary data.</text>
</comment>
<sequence length="474" mass="53473">MRRTDPSDGHEQPVNRDAYSGAPKPGRLRPELWGGIECSVVRVGGTIRNQVVETGHHLRDDDLSRIAELGIRTLRYPVVWETVSPRHAEEDGWAWHDERLLRMRQLSLEPILGLVHHGSGPGYGQLLGGNFAEGLALHARRVAERYPWVRCYTPVNEPLTTARFSALYGFWHPHLRDHDAFLRAVFEQCMATVLAMSAIKTINSDATLVTTEDMGRCFSTPRLSYQADYENERRWLSLDLLCGRVDPHHPFHQPLIRAGITASELAYMRDREPVVDVIGINHYLTSDRYLDERLSLFPPASHGGNGRESYADFEAFRSILNDEDLGPSARLAEVWQRYRLPIAVTEVHNGAPPEEQVRWLMEVWEAAGELLSRGADVRAVTVWSIFGAVDWNSLLTKAEGSYENGVFDVRGDNVEPTLLTDAVTALASTGHWDHPVLREPGWWRRPQRICPSLHQQASYFRPVSAGAGVNMRSG</sequence>
<dbReference type="Proteomes" id="UP000241247">
    <property type="component" value="Unassembled WGS sequence"/>
</dbReference>
<dbReference type="Pfam" id="PF00232">
    <property type="entry name" value="Glyco_hydro_1"/>
    <property type="match status" value="1"/>
</dbReference>
<protein>
    <submittedName>
        <fullName evidence="2">dTDP-4-dehydrorhamnose reductase</fullName>
    </submittedName>
</protein>
<dbReference type="InterPro" id="IPR017853">
    <property type="entry name" value="GH"/>
</dbReference>
<keyword evidence="3" id="KW-1185">Reference proteome</keyword>
<evidence type="ECO:0000313" key="3">
    <source>
        <dbReference type="Proteomes" id="UP000241247"/>
    </source>
</evidence>
<dbReference type="GO" id="GO:0004553">
    <property type="term" value="F:hydrolase activity, hydrolyzing O-glycosyl compounds"/>
    <property type="evidence" value="ECO:0007669"/>
    <property type="project" value="InterPro"/>
</dbReference>
<evidence type="ECO:0000256" key="1">
    <source>
        <dbReference type="SAM" id="MobiDB-lite"/>
    </source>
</evidence>
<feature type="compositionally biased region" description="Basic and acidic residues" evidence="1">
    <location>
        <begin position="1"/>
        <end position="14"/>
    </location>
</feature>
<dbReference type="GO" id="GO:0005975">
    <property type="term" value="P:carbohydrate metabolic process"/>
    <property type="evidence" value="ECO:0007669"/>
    <property type="project" value="InterPro"/>
</dbReference>
<dbReference type="InterPro" id="IPR001360">
    <property type="entry name" value="Glyco_hydro_1"/>
</dbReference>
<evidence type="ECO:0000313" key="2">
    <source>
        <dbReference type="EMBL" id="PTM97317.1"/>
    </source>
</evidence>
<dbReference type="EMBL" id="PZZZ01000002">
    <property type="protein sequence ID" value="PTM97317.1"/>
    <property type="molecule type" value="Genomic_DNA"/>
</dbReference>
<dbReference type="SUPFAM" id="SSF51445">
    <property type="entry name" value="(Trans)glycosidases"/>
    <property type="match status" value="1"/>
</dbReference>
<dbReference type="RefSeq" id="WP_108001608.1">
    <property type="nucleotide sequence ID" value="NZ_JBHEEX010000001.1"/>
</dbReference>
<dbReference type="AlphaFoldDB" id="A0A2T5BEA2"/>
<accession>A0A2T5BEA2</accession>
<dbReference type="OrthoDB" id="9803892at2"/>
<dbReference type="Gene3D" id="3.20.20.80">
    <property type="entry name" value="Glycosidases"/>
    <property type="match status" value="1"/>
</dbReference>
<feature type="region of interest" description="Disordered" evidence="1">
    <location>
        <begin position="1"/>
        <end position="26"/>
    </location>
</feature>
<organism evidence="2 3">
    <name type="scientific">Mycoplana dimorpha</name>
    <dbReference type="NCBI Taxonomy" id="28320"/>
    <lineage>
        <taxon>Bacteria</taxon>
        <taxon>Pseudomonadati</taxon>
        <taxon>Pseudomonadota</taxon>
        <taxon>Alphaproteobacteria</taxon>
        <taxon>Hyphomicrobiales</taxon>
        <taxon>Rhizobiaceae</taxon>
        <taxon>Mycoplana</taxon>
    </lineage>
</organism>
<reference evidence="2 3" key="1">
    <citation type="submission" date="2018-04" db="EMBL/GenBank/DDBJ databases">
        <title>Genomic Encyclopedia of Type Strains, Phase IV (KMG-IV): sequencing the most valuable type-strain genomes for metagenomic binning, comparative biology and taxonomic classification.</title>
        <authorList>
            <person name="Goeker M."/>
        </authorList>
    </citation>
    <scope>NUCLEOTIDE SEQUENCE [LARGE SCALE GENOMIC DNA]</scope>
    <source>
        <strain evidence="2 3">DSM 7138</strain>
    </source>
</reference>
<proteinExistence type="predicted"/>